<keyword evidence="6" id="KW-1133">Transmembrane helix</keyword>
<evidence type="ECO:0000256" key="4">
    <source>
        <dbReference type="ARBA" id="ARBA00035640"/>
    </source>
</evidence>
<evidence type="ECO:0000256" key="5">
    <source>
        <dbReference type="SAM" id="Coils"/>
    </source>
</evidence>
<dbReference type="GO" id="GO:0016020">
    <property type="term" value="C:membrane"/>
    <property type="evidence" value="ECO:0007669"/>
    <property type="project" value="InterPro"/>
</dbReference>
<keyword evidence="2" id="KW-1043">Host membrane</keyword>
<evidence type="ECO:0000256" key="6">
    <source>
        <dbReference type="SAM" id="Phobius"/>
    </source>
</evidence>
<gene>
    <name evidence="8" type="ORF">DM813_25340</name>
</gene>
<protein>
    <submittedName>
        <fullName evidence="8">Cell invasion protein SipB</fullName>
    </submittedName>
</protein>
<evidence type="ECO:0000313" key="9">
    <source>
        <dbReference type="Proteomes" id="UP000288983"/>
    </source>
</evidence>
<reference evidence="8 9" key="1">
    <citation type="submission" date="2018-06" db="EMBL/GenBank/DDBJ databases">
        <title>Bacteria isolated from soil of Wuhan.</title>
        <authorList>
            <person name="Wei X."/>
            <person name="Chunhua H."/>
        </authorList>
    </citation>
    <scope>NUCLEOTIDE SEQUENCE [LARGE SCALE GENOMIC DNA]</scope>
    <source>
        <strain evidence="9">xwS2</strain>
    </source>
</reference>
<sequence>MSIDSLGRAAAQPAADTSSAYASAASAAARTLEFAHIAAQALASVSYAGSGRSIAGRPPLTPPTVQQTGSQASYIELLAAISELLGDVENYKLKQRLELQMSKYSAAAQGHAQLSADFAAAVEALVAAEADVQVSQHQLTQAHERVDHLRQQVQASEERLASLQPGTPEHEAERALMQSLQGQLQEGEGHLQSTLAQHRQQVAVADQAAIKAQEKIVQVQQAGISGETVKADAQRLLNTSGQALLMRLQIIELLGESAEEMERFSQELFQQLQKQIQEHMKLESEKYLEELRKAEAAQKTGNCLSKILGPLIAVVATVVGAVVTAASAGVLTGLAVALVGVALMATDKLVEHTSGVSFMGEVSKPLMKVVQEAIKLFTQIYAEVLKELGVFSEKTAQQIAQIGGMIAGIVATIAAVALAVVGAGAVLGPVIAKVAAKIGEIISKMLPTLVQALQQAASTAGRSLTQAMAKLSNALGLSLNKTTVSLYATRAEMLLGVAEFGSVAAQSAYQVKGAAHQEKAADSLAETEVSRIFSEAMIQYMSEILERYGKAMQVLLQEVEKLLQDLQLSSSIKQQMARNN</sequence>
<keyword evidence="6" id="KW-0812">Transmembrane</keyword>
<feature type="coiled-coil region" evidence="5">
    <location>
        <begin position="265"/>
        <end position="297"/>
    </location>
</feature>
<dbReference type="InterPro" id="IPR003895">
    <property type="entry name" value="T3SS_SctE/BipB"/>
</dbReference>
<dbReference type="AlphaFoldDB" id="A0A443ZGQ9"/>
<dbReference type="InterPro" id="IPR006972">
    <property type="entry name" value="BipB-like_C"/>
</dbReference>
<dbReference type="Gene3D" id="1.20.120.330">
    <property type="entry name" value="Nucleotidyltransferases domain 2"/>
    <property type="match status" value="1"/>
</dbReference>
<feature type="domain" description="Translocator protein BipB-like C-terminal" evidence="7">
    <location>
        <begin position="248"/>
        <end position="579"/>
    </location>
</feature>
<dbReference type="GO" id="GO:0033644">
    <property type="term" value="C:host cell membrane"/>
    <property type="evidence" value="ECO:0007669"/>
    <property type="project" value="UniProtKB-SubCell"/>
</dbReference>
<name>A0A443ZGQ9_9PSED</name>
<dbReference type="OrthoDB" id="6623144at2"/>
<evidence type="ECO:0000256" key="1">
    <source>
        <dbReference type="ARBA" id="ARBA00004301"/>
    </source>
</evidence>
<evidence type="ECO:0000259" key="7">
    <source>
        <dbReference type="Pfam" id="PF04888"/>
    </source>
</evidence>
<keyword evidence="5" id="KW-0175">Coiled coil</keyword>
<dbReference type="EMBL" id="QJRG01000049">
    <property type="protein sequence ID" value="RWU17997.1"/>
    <property type="molecule type" value="Genomic_DNA"/>
</dbReference>
<feature type="transmembrane region" description="Helical" evidence="6">
    <location>
        <begin position="402"/>
        <end position="427"/>
    </location>
</feature>
<dbReference type="RefSeq" id="WP_128326110.1">
    <property type="nucleotide sequence ID" value="NZ_QJRG01000049.1"/>
</dbReference>
<comment type="caution">
    <text evidence="8">The sequence shown here is derived from an EMBL/GenBank/DDBJ whole genome shotgun (WGS) entry which is preliminary data.</text>
</comment>
<proteinExistence type="inferred from homology"/>
<keyword evidence="6" id="KW-0472">Membrane</keyword>
<organism evidence="8 9">
    <name type="scientific">Pseudomonas alkylphenolica</name>
    <dbReference type="NCBI Taxonomy" id="237609"/>
    <lineage>
        <taxon>Bacteria</taxon>
        <taxon>Pseudomonadati</taxon>
        <taxon>Pseudomonadota</taxon>
        <taxon>Gammaproteobacteria</taxon>
        <taxon>Pseudomonadales</taxon>
        <taxon>Pseudomonadaceae</taxon>
        <taxon>Pseudomonas</taxon>
    </lineage>
</organism>
<feature type="transmembrane region" description="Helical" evidence="6">
    <location>
        <begin position="311"/>
        <end position="344"/>
    </location>
</feature>
<dbReference type="GO" id="GO:0005576">
    <property type="term" value="C:extracellular region"/>
    <property type="evidence" value="ECO:0007669"/>
    <property type="project" value="InterPro"/>
</dbReference>
<keyword evidence="3" id="KW-0843">Virulence</keyword>
<comment type="subcellular location">
    <subcellularLocation>
        <location evidence="1">Host membrane</location>
        <topology evidence="1">Multi-pass membrane protein</topology>
    </subcellularLocation>
</comment>
<comment type="similarity">
    <text evidence="4">Belongs to the SctE/SipB/YopB family.</text>
</comment>
<evidence type="ECO:0000256" key="3">
    <source>
        <dbReference type="ARBA" id="ARBA00023026"/>
    </source>
</evidence>
<evidence type="ECO:0000256" key="2">
    <source>
        <dbReference type="ARBA" id="ARBA00022870"/>
    </source>
</evidence>
<dbReference type="PRINTS" id="PR01375">
    <property type="entry name" value="BACINVASINB"/>
</dbReference>
<dbReference type="Proteomes" id="UP000288983">
    <property type="component" value="Unassembled WGS sequence"/>
</dbReference>
<evidence type="ECO:0000313" key="8">
    <source>
        <dbReference type="EMBL" id="RWU17997.1"/>
    </source>
</evidence>
<accession>A0A443ZGQ9</accession>
<dbReference type="Pfam" id="PF04888">
    <property type="entry name" value="SseC"/>
    <property type="match status" value="1"/>
</dbReference>